<proteinExistence type="predicted"/>
<reference evidence="1" key="1">
    <citation type="submission" date="2014-09" db="EMBL/GenBank/DDBJ databases">
        <authorList>
            <person name="Magalhaes I.L.F."/>
            <person name="Oliveira U."/>
            <person name="Santos F.R."/>
            <person name="Vidigal T.H.D.A."/>
            <person name="Brescovit A.D."/>
            <person name="Santos A.J."/>
        </authorList>
    </citation>
    <scope>NUCLEOTIDE SEQUENCE</scope>
    <source>
        <tissue evidence="1">Shoot tissue taken approximately 20 cm above the soil surface</tissue>
    </source>
</reference>
<reference evidence="1" key="2">
    <citation type="journal article" date="2015" name="Data Brief">
        <title>Shoot transcriptome of the giant reed, Arundo donax.</title>
        <authorList>
            <person name="Barrero R.A."/>
            <person name="Guerrero F.D."/>
            <person name="Moolhuijzen P."/>
            <person name="Goolsby J.A."/>
            <person name="Tidwell J."/>
            <person name="Bellgard S.E."/>
            <person name="Bellgard M.I."/>
        </authorList>
    </citation>
    <scope>NUCLEOTIDE SEQUENCE</scope>
    <source>
        <tissue evidence="1">Shoot tissue taken approximately 20 cm above the soil surface</tissue>
    </source>
</reference>
<dbReference type="EMBL" id="GBRH01234879">
    <property type="protein sequence ID" value="JAD63016.1"/>
    <property type="molecule type" value="Transcribed_RNA"/>
</dbReference>
<sequence length="31" mass="3907">MLVCWIFIHVLQTTFCAFYQFKVRNRLMLFH</sequence>
<organism evidence="1">
    <name type="scientific">Arundo donax</name>
    <name type="common">Giant reed</name>
    <name type="synonym">Donax arundinaceus</name>
    <dbReference type="NCBI Taxonomy" id="35708"/>
    <lineage>
        <taxon>Eukaryota</taxon>
        <taxon>Viridiplantae</taxon>
        <taxon>Streptophyta</taxon>
        <taxon>Embryophyta</taxon>
        <taxon>Tracheophyta</taxon>
        <taxon>Spermatophyta</taxon>
        <taxon>Magnoliopsida</taxon>
        <taxon>Liliopsida</taxon>
        <taxon>Poales</taxon>
        <taxon>Poaceae</taxon>
        <taxon>PACMAD clade</taxon>
        <taxon>Arundinoideae</taxon>
        <taxon>Arundineae</taxon>
        <taxon>Arundo</taxon>
    </lineage>
</organism>
<dbReference type="AlphaFoldDB" id="A0A0A9BI30"/>
<protein>
    <submittedName>
        <fullName evidence="1">Uncharacterized protein</fullName>
    </submittedName>
</protein>
<accession>A0A0A9BI30</accession>
<name>A0A0A9BI30_ARUDO</name>
<evidence type="ECO:0000313" key="1">
    <source>
        <dbReference type="EMBL" id="JAD63016.1"/>
    </source>
</evidence>